<dbReference type="Pfam" id="PF13521">
    <property type="entry name" value="AAA_28"/>
    <property type="match status" value="1"/>
</dbReference>
<feature type="domain" description="NadR/Ttd14 AAA" evidence="1">
    <location>
        <begin position="5"/>
        <end position="160"/>
    </location>
</feature>
<dbReference type="RefSeq" id="WP_168759183.1">
    <property type="nucleotide sequence ID" value="NZ_CP051487.1"/>
</dbReference>
<proteinExistence type="predicted"/>
<dbReference type="SUPFAM" id="SSF52540">
    <property type="entry name" value="P-loop containing nucleoside triphosphate hydrolases"/>
    <property type="match status" value="1"/>
</dbReference>
<sequence length="174" mass="20253">MKVLVLAGPESSGKSWLSSEIHANFGGILVGEYVRYFIENEARLTCFEDITPIALGQLTWEDQARAKQPSLLILDTHLLSNVLWSRTLFGACPSWIERALQKRHYDLHLLLSPDTVAWHDDGQRCQPQLEERQAFFQASRQWFELHRQPYEVLQGDWQQRKDMAFEAVTRLLRT</sequence>
<dbReference type="PANTHER" id="PTHR37512">
    <property type="entry name" value="TRIFUNCTIONAL NAD BIOSYNTHESIS/REGULATOR PROTEIN NADR"/>
    <property type="match status" value="1"/>
</dbReference>
<dbReference type="KEGG" id="pum:HGP31_16330"/>
<accession>A0AAE7DHI7</accession>
<dbReference type="InterPro" id="IPR027417">
    <property type="entry name" value="P-loop_NTPase"/>
</dbReference>
<reference evidence="2 3" key="1">
    <citation type="submission" date="2020-04" db="EMBL/GenBank/DDBJ databases">
        <authorList>
            <person name="Yao Y."/>
            <person name="He Z."/>
        </authorList>
    </citation>
    <scope>NUCLEOTIDE SEQUENCE [LARGE SCALE GENOMIC DNA]</scope>
    <source>
        <strain evidence="2 3">CY-1</strain>
    </source>
</reference>
<name>A0AAE7DHI7_9PSED</name>
<gene>
    <name evidence="2" type="ORF">HGP31_16330</name>
</gene>
<dbReference type="AlphaFoldDB" id="A0AAE7DHI7"/>
<dbReference type="PANTHER" id="PTHR37512:SF1">
    <property type="entry name" value="NADR_TTD14 AAA DOMAIN-CONTAINING PROTEIN"/>
    <property type="match status" value="1"/>
</dbReference>
<dbReference type="EMBL" id="CP051487">
    <property type="protein sequence ID" value="QJC82513.1"/>
    <property type="molecule type" value="Genomic_DNA"/>
</dbReference>
<organism evidence="2 3">
    <name type="scientific">Pseudomonas umsongensis</name>
    <dbReference type="NCBI Taxonomy" id="198618"/>
    <lineage>
        <taxon>Bacteria</taxon>
        <taxon>Pseudomonadati</taxon>
        <taxon>Pseudomonadota</taxon>
        <taxon>Gammaproteobacteria</taxon>
        <taxon>Pseudomonadales</taxon>
        <taxon>Pseudomonadaceae</taxon>
        <taxon>Pseudomonas</taxon>
    </lineage>
</organism>
<dbReference type="Proteomes" id="UP000501367">
    <property type="component" value="Chromosome"/>
</dbReference>
<dbReference type="InterPro" id="IPR038727">
    <property type="entry name" value="NadR/Ttd14_AAA_dom"/>
</dbReference>
<dbReference type="Gene3D" id="3.40.50.300">
    <property type="entry name" value="P-loop containing nucleotide triphosphate hydrolases"/>
    <property type="match status" value="1"/>
</dbReference>
<protein>
    <submittedName>
        <fullName evidence="2">AAA family ATPase</fullName>
    </submittedName>
</protein>
<evidence type="ECO:0000313" key="2">
    <source>
        <dbReference type="EMBL" id="QJC82513.1"/>
    </source>
</evidence>
<dbReference type="InterPro" id="IPR052735">
    <property type="entry name" value="NAD_biosynth-regulator"/>
</dbReference>
<evidence type="ECO:0000259" key="1">
    <source>
        <dbReference type="Pfam" id="PF13521"/>
    </source>
</evidence>
<dbReference type="GeneID" id="72195165"/>
<evidence type="ECO:0000313" key="3">
    <source>
        <dbReference type="Proteomes" id="UP000501367"/>
    </source>
</evidence>